<proteinExistence type="predicted"/>
<sequence length="223" mass="24719">MQQIGCYRGRKCTAVRIKQPMKECLYNRNKRTPQCRILKAIGRLALSTRTSQNCIGFNCGNGRRIRELLFFRYWIFSRLWLFSHKRMCFSGSRGISILSTPIFICRTVEPADNSGSSSPLPKFASSPKPNNSYMFKREPPEGCEKVKAYEESSRQSASASAPLFSCPDKNKVNFIPTGSAFCPVKLPGSLPLPPSAALHGPPTQVSTSTSTDEGPTETEAPQT</sequence>
<feature type="region of interest" description="Disordered" evidence="2">
    <location>
        <begin position="111"/>
        <end position="137"/>
    </location>
</feature>
<name>A0AAV2K8H2_KNICA</name>
<accession>A0AAV2K8H2</accession>
<keyword evidence="1" id="KW-0597">Phosphoprotein</keyword>
<keyword evidence="4" id="KW-1185">Reference proteome</keyword>
<dbReference type="Pfam" id="PF15388">
    <property type="entry name" value="FAM117"/>
    <property type="match status" value="1"/>
</dbReference>
<dbReference type="AlphaFoldDB" id="A0AAV2K8H2"/>
<feature type="compositionally biased region" description="Polar residues" evidence="2">
    <location>
        <begin position="203"/>
        <end position="223"/>
    </location>
</feature>
<dbReference type="Proteomes" id="UP001497482">
    <property type="component" value="Chromosome 16"/>
</dbReference>
<evidence type="ECO:0000256" key="1">
    <source>
        <dbReference type="ARBA" id="ARBA00022553"/>
    </source>
</evidence>
<dbReference type="PANTHER" id="PTHR14972">
    <property type="entry name" value="AGAP011572-PA"/>
    <property type="match status" value="1"/>
</dbReference>
<feature type="region of interest" description="Disordered" evidence="2">
    <location>
        <begin position="192"/>
        <end position="223"/>
    </location>
</feature>
<dbReference type="EMBL" id="OZ035838">
    <property type="protein sequence ID" value="CAL1584164.1"/>
    <property type="molecule type" value="Genomic_DNA"/>
</dbReference>
<dbReference type="InterPro" id="IPR026642">
    <property type="entry name" value="Glcci1/FAM117"/>
</dbReference>
<evidence type="ECO:0000256" key="2">
    <source>
        <dbReference type="SAM" id="MobiDB-lite"/>
    </source>
</evidence>
<dbReference type="GO" id="GO:0005737">
    <property type="term" value="C:cytoplasm"/>
    <property type="evidence" value="ECO:0007669"/>
    <property type="project" value="TreeGrafter"/>
</dbReference>
<dbReference type="PANTHER" id="PTHR14972:SF3">
    <property type="entry name" value="GLUCOCORTICOID-INDUCED TRANSCRIPT 1 PROTEIN"/>
    <property type="match status" value="1"/>
</dbReference>
<reference evidence="3 4" key="1">
    <citation type="submission" date="2024-04" db="EMBL/GenBank/DDBJ databases">
        <authorList>
            <person name="Waldvogel A.-M."/>
            <person name="Schoenle A."/>
        </authorList>
    </citation>
    <scope>NUCLEOTIDE SEQUENCE [LARGE SCALE GENOMIC DNA]</scope>
</reference>
<gene>
    <name evidence="3" type="ORF">KC01_LOCUS14537</name>
</gene>
<evidence type="ECO:0000313" key="4">
    <source>
        <dbReference type="Proteomes" id="UP001497482"/>
    </source>
</evidence>
<protein>
    <submittedName>
        <fullName evidence="3">Uncharacterized protein</fullName>
    </submittedName>
</protein>
<evidence type="ECO:0000313" key="3">
    <source>
        <dbReference type="EMBL" id="CAL1584164.1"/>
    </source>
</evidence>
<organism evidence="3 4">
    <name type="scientific">Knipowitschia caucasica</name>
    <name type="common">Caucasian dwarf goby</name>
    <name type="synonym">Pomatoschistus caucasicus</name>
    <dbReference type="NCBI Taxonomy" id="637954"/>
    <lineage>
        <taxon>Eukaryota</taxon>
        <taxon>Metazoa</taxon>
        <taxon>Chordata</taxon>
        <taxon>Craniata</taxon>
        <taxon>Vertebrata</taxon>
        <taxon>Euteleostomi</taxon>
        <taxon>Actinopterygii</taxon>
        <taxon>Neopterygii</taxon>
        <taxon>Teleostei</taxon>
        <taxon>Neoteleostei</taxon>
        <taxon>Acanthomorphata</taxon>
        <taxon>Gobiaria</taxon>
        <taxon>Gobiiformes</taxon>
        <taxon>Gobioidei</taxon>
        <taxon>Gobiidae</taxon>
        <taxon>Gobiinae</taxon>
        <taxon>Knipowitschia</taxon>
    </lineage>
</organism>